<dbReference type="Proteomes" id="UP001234178">
    <property type="component" value="Unassembled WGS sequence"/>
</dbReference>
<reference evidence="1 2" key="1">
    <citation type="journal article" date="2023" name="Nucleic Acids Res.">
        <title>The hologenome of Daphnia magna reveals possible DNA methylation and microbiome-mediated evolution of the host genome.</title>
        <authorList>
            <person name="Chaturvedi A."/>
            <person name="Li X."/>
            <person name="Dhandapani V."/>
            <person name="Marshall H."/>
            <person name="Kissane S."/>
            <person name="Cuenca-Cambronero M."/>
            <person name="Asole G."/>
            <person name="Calvet F."/>
            <person name="Ruiz-Romero M."/>
            <person name="Marangio P."/>
            <person name="Guigo R."/>
            <person name="Rago D."/>
            <person name="Mirbahai L."/>
            <person name="Eastwood N."/>
            <person name="Colbourne J.K."/>
            <person name="Zhou J."/>
            <person name="Mallon E."/>
            <person name="Orsini L."/>
        </authorList>
    </citation>
    <scope>NUCLEOTIDE SEQUENCE [LARGE SCALE GENOMIC DNA]</scope>
    <source>
        <strain evidence="1">LRV0_1</strain>
    </source>
</reference>
<name>A0ABQ9Z6R1_9CRUS</name>
<proteinExistence type="predicted"/>
<dbReference type="EMBL" id="JAOYFB010000002">
    <property type="protein sequence ID" value="KAK4008586.1"/>
    <property type="molecule type" value="Genomic_DNA"/>
</dbReference>
<sequence>MPVGRQREEQSSLLLLRCRYKDTHQNRQKEKEIARLAPIGLVSHWGLVEEKRKREEVTGTIISAEENDAKQHGFISTQVR</sequence>
<keyword evidence="2" id="KW-1185">Reference proteome</keyword>
<evidence type="ECO:0000313" key="2">
    <source>
        <dbReference type="Proteomes" id="UP001234178"/>
    </source>
</evidence>
<organism evidence="1 2">
    <name type="scientific">Daphnia magna</name>
    <dbReference type="NCBI Taxonomy" id="35525"/>
    <lineage>
        <taxon>Eukaryota</taxon>
        <taxon>Metazoa</taxon>
        <taxon>Ecdysozoa</taxon>
        <taxon>Arthropoda</taxon>
        <taxon>Crustacea</taxon>
        <taxon>Branchiopoda</taxon>
        <taxon>Diplostraca</taxon>
        <taxon>Cladocera</taxon>
        <taxon>Anomopoda</taxon>
        <taxon>Daphniidae</taxon>
        <taxon>Daphnia</taxon>
    </lineage>
</organism>
<accession>A0ABQ9Z6R1</accession>
<gene>
    <name evidence="1" type="ORF">OUZ56_013720</name>
</gene>
<comment type="caution">
    <text evidence="1">The sequence shown here is derived from an EMBL/GenBank/DDBJ whole genome shotgun (WGS) entry which is preliminary data.</text>
</comment>
<evidence type="ECO:0000313" key="1">
    <source>
        <dbReference type="EMBL" id="KAK4008586.1"/>
    </source>
</evidence>
<protein>
    <submittedName>
        <fullName evidence="1">Uncharacterized protein</fullName>
    </submittedName>
</protein>